<protein>
    <submittedName>
        <fullName evidence="1">15055_t:CDS:1</fullName>
    </submittedName>
</protein>
<comment type="caution">
    <text evidence="1">The sequence shown here is derived from an EMBL/GenBank/DDBJ whole genome shotgun (WGS) entry which is preliminary data.</text>
</comment>
<organism evidence="1 2">
    <name type="scientific">Gigaspora margarita</name>
    <dbReference type="NCBI Taxonomy" id="4874"/>
    <lineage>
        <taxon>Eukaryota</taxon>
        <taxon>Fungi</taxon>
        <taxon>Fungi incertae sedis</taxon>
        <taxon>Mucoromycota</taxon>
        <taxon>Glomeromycotina</taxon>
        <taxon>Glomeromycetes</taxon>
        <taxon>Diversisporales</taxon>
        <taxon>Gigasporaceae</taxon>
        <taxon>Gigaspora</taxon>
    </lineage>
</organism>
<gene>
    <name evidence="1" type="ORF">GMARGA_LOCUS34903</name>
</gene>
<accession>A0ABN7WTI6</accession>
<feature type="non-terminal residue" evidence="1">
    <location>
        <position position="1"/>
    </location>
</feature>
<dbReference type="Proteomes" id="UP000789901">
    <property type="component" value="Unassembled WGS sequence"/>
</dbReference>
<proteinExistence type="predicted"/>
<sequence>RLVKQNKEGRIQGIKEVNKKIQKISKKCYLEIQVEFGDKKSTSEVDRKIKKLKKYYKTIYKVQKVENELVHKQNIEKHIEKR</sequence>
<reference evidence="1 2" key="1">
    <citation type="submission" date="2021-06" db="EMBL/GenBank/DDBJ databases">
        <authorList>
            <person name="Kallberg Y."/>
            <person name="Tangrot J."/>
            <person name="Rosling A."/>
        </authorList>
    </citation>
    <scope>NUCLEOTIDE SEQUENCE [LARGE SCALE GENOMIC DNA]</scope>
    <source>
        <strain evidence="1 2">120-4 pot B 10/14</strain>
    </source>
</reference>
<evidence type="ECO:0000313" key="2">
    <source>
        <dbReference type="Proteomes" id="UP000789901"/>
    </source>
</evidence>
<evidence type="ECO:0000313" key="1">
    <source>
        <dbReference type="EMBL" id="CAG8840418.1"/>
    </source>
</evidence>
<name>A0ABN7WTI6_GIGMA</name>
<dbReference type="EMBL" id="CAJVQB010062814">
    <property type="protein sequence ID" value="CAG8840418.1"/>
    <property type="molecule type" value="Genomic_DNA"/>
</dbReference>
<keyword evidence="2" id="KW-1185">Reference proteome</keyword>